<sequence>MHKTCTCGQTMTMKLRTVIYSGKVEIDNVPIYSCPSCSRSEVLPEVKPDLTGLIGQLGEEPAKQTLLFNELNEWADLLLEASASRKTPSGPAVQQIVDERIDSLLELLLLAGSVGDEAWRQDIEKRLAQLSRCTLHT</sequence>
<name>A0A6H2GYA9_9BACL</name>
<evidence type="ECO:0008006" key="3">
    <source>
        <dbReference type="Google" id="ProtNLM"/>
    </source>
</evidence>
<evidence type="ECO:0000313" key="2">
    <source>
        <dbReference type="Proteomes" id="UP000502136"/>
    </source>
</evidence>
<protein>
    <recommendedName>
        <fullName evidence="3">YgiT-type zinc finger protein</fullName>
    </recommendedName>
</protein>
<organism evidence="1 2">
    <name type="scientific">Paenibacillus albicereus</name>
    <dbReference type="NCBI Taxonomy" id="2726185"/>
    <lineage>
        <taxon>Bacteria</taxon>
        <taxon>Bacillati</taxon>
        <taxon>Bacillota</taxon>
        <taxon>Bacilli</taxon>
        <taxon>Bacillales</taxon>
        <taxon>Paenibacillaceae</taxon>
        <taxon>Paenibacillus</taxon>
    </lineage>
</organism>
<dbReference type="Proteomes" id="UP000502136">
    <property type="component" value="Chromosome"/>
</dbReference>
<dbReference type="EMBL" id="CP051428">
    <property type="protein sequence ID" value="QJC52414.1"/>
    <property type="molecule type" value="Genomic_DNA"/>
</dbReference>
<dbReference type="AlphaFoldDB" id="A0A6H2GYA9"/>
<accession>A0A6H2GYA9</accession>
<gene>
    <name evidence="1" type="ORF">HGI30_13140</name>
</gene>
<reference evidence="1 2" key="1">
    <citation type="submission" date="2020-04" db="EMBL/GenBank/DDBJ databases">
        <title>Novel Paenibacillus strain UniB2 isolated from commercial digestive syrup.</title>
        <authorList>
            <person name="Thorat V."/>
            <person name="Kirdat K."/>
            <person name="Tiwarekar B."/>
            <person name="Yadav A."/>
        </authorList>
    </citation>
    <scope>NUCLEOTIDE SEQUENCE [LARGE SCALE GENOMIC DNA]</scope>
    <source>
        <strain evidence="1 2">UniB2</strain>
    </source>
</reference>
<keyword evidence="2" id="KW-1185">Reference proteome</keyword>
<evidence type="ECO:0000313" key="1">
    <source>
        <dbReference type="EMBL" id="QJC52414.1"/>
    </source>
</evidence>
<dbReference type="KEGG" id="palr:HGI30_13140"/>
<proteinExistence type="predicted"/>